<feature type="region of interest" description="Disordered" evidence="1">
    <location>
        <begin position="696"/>
        <end position="723"/>
    </location>
</feature>
<dbReference type="Proteomes" id="UP000232323">
    <property type="component" value="Unassembled WGS sequence"/>
</dbReference>
<feature type="region of interest" description="Disordered" evidence="1">
    <location>
        <begin position="739"/>
        <end position="769"/>
    </location>
</feature>
<reference evidence="2 3" key="1">
    <citation type="submission" date="2017-08" db="EMBL/GenBank/DDBJ databases">
        <title>Acidophilic green algal genome provides insights into adaptation to an acidic environment.</title>
        <authorList>
            <person name="Hirooka S."/>
            <person name="Hirose Y."/>
            <person name="Kanesaki Y."/>
            <person name="Higuchi S."/>
            <person name="Fujiwara T."/>
            <person name="Onuma R."/>
            <person name="Era A."/>
            <person name="Ohbayashi R."/>
            <person name="Uzuka A."/>
            <person name="Nozaki H."/>
            <person name="Yoshikawa H."/>
            <person name="Miyagishima S.Y."/>
        </authorList>
    </citation>
    <scope>NUCLEOTIDE SEQUENCE [LARGE SCALE GENOMIC DNA]</scope>
    <source>
        <strain evidence="2 3">NIES-2499</strain>
    </source>
</reference>
<dbReference type="Gene3D" id="1.25.10.10">
    <property type="entry name" value="Leucine-rich Repeat Variant"/>
    <property type="match status" value="1"/>
</dbReference>
<dbReference type="AlphaFoldDB" id="A0A250X9N2"/>
<evidence type="ECO:0000256" key="1">
    <source>
        <dbReference type="SAM" id="MobiDB-lite"/>
    </source>
</evidence>
<accession>A0A250X9N2</accession>
<evidence type="ECO:0000313" key="2">
    <source>
        <dbReference type="EMBL" id="GAX79756.1"/>
    </source>
</evidence>
<organism evidence="2 3">
    <name type="scientific">Chlamydomonas eustigma</name>
    <dbReference type="NCBI Taxonomy" id="1157962"/>
    <lineage>
        <taxon>Eukaryota</taxon>
        <taxon>Viridiplantae</taxon>
        <taxon>Chlorophyta</taxon>
        <taxon>core chlorophytes</taxon>
        <taxon>Chlorophyceae</taxon>
        <taxon>CS clade</taxon>
        <taxon>Chlamydomonadales</taxon>
        <taxon>Chlamydomonadaceae</taxon>
        <taxon>Chlamydomonas</taxon>
    </lineage>
</organism>
<comment type="caution">
    <text evidence="2">The sequence shown here is derived from an EMBL/GenBank/DDBJ whole genome shotgun (WGS) entry which is preliminary data.</text>
</comment>
<dbReference type="EMBL" id="BEGY01000045">
    <property type="protein sequence ID" value="GAX79756.1"/>
    <property type="molecule type" value="Genomic_DNA"/>
</dbReference>
<dbReference type="InterPro" id="IPR016024">
    <property type="entry name" value="ARM-type_fold"/>
</dbReference>
<gene>
    <name evidence="2" type="ORF">CEUSTIGMA_g7197.t1</name>
</gene>
<evidence type="ECO:0000313" key="3">
    <source>
        <dbReference type="Proteomes" id="UP000232323"/>
    </source>
</evidence>
<keyword evidence="3" id="KW-1185">Reference proteome</keyword>
<protein>
    <submittedName>
        <fullName evidence="2">Uncharacterized protein</fullName>
    </submittedName>
</protein>
<proteinExistence type="predicted"/>
<dbReference type="InterPro" id="IPR011989">
    <property type="entry name" value="ARM-like"/>
</dbReference>
<feature type="compositionally biased region" description="Low complexity" evidence="1">
    <location>
        <begin position="750"/>
        <end position="765"/>
    </location>
</feature>
<sequence length="810" mass="85700">MMAFASESPAKILEALIESLASPGLNSLAGNQIQRLLISKQLEQVFEDFQVNLQDLKCSGLLHRLCGLVSHKDIFVQHEASRVLLEALKYSGGPSGISELVSVPGFMQSLLDAVSSMVQVKHTAFDLAAQDTSLAADGSWIQTSSSNAAAVTLLWRMSDVERSKLLECSPSLAQILLGLLGSVSAGVRAAATGTLINLAVIPEVLGQLSQNKDLLPLLLGLLGKGAESQVNKPEDPAGGVSGFGSFTNVEVSTTAHTGNQYADSGGYNALAYTSVPGKDVKKAAGRPAGGSVSVSASWDLQQRSEYDVEQDVVVQMHASGLVSLLASCRESAEQLLISERALQRLIKGLSITSLLPRLIETNRQCRESCGRALLSLMVALPGPDTAEKVMGLLGSYIEARRDDLDAMILLSSNSGLRQALEHVMRRTVEEAGKMEMASGQALRVETEQLAQAGDSLASWVRPCQQALFTLHMLALKSSHSVAGLCCLDSDNQVKDSVSAGQHSLLLDDITQIALGTTRTQLHQTSLSKHGVTGDATSTAVSLVPDPLWFGLQTHACGVLALFAEHLVALGRSEVVSENLARSLFKLPDLAELLLASETATIPEIAVGSPTATSRSPDGIHKGFVAALMSVVCRHGPITSHAFTQVLLQAPGSLGAIMQLLAMSCLETSAQPPSPRLSPSQQRKHLLSQQQLLSPLSDDDFRTASTARPSSPLRGAQRMKQRKPSLRQLIIKVPINAGGQDIEDDDLPNLRSPTSVERSSPSSSRFSCDDKQHGAVVQKLSAAVGVVAASHLCTAAADSSSGVANVIATRF</sequence>
<name>A0A250X9N2_9CHLO</name>
<dbReference type="SUPFAM" id="SSF48371">
    <property type="entry name" value="ARM repeat"/>
    <property type="match status" value="1"/>
</dbReference>